<accession>A0ABQ5FB64</accession>
<dbReference type="EMBL" id="BQNB010017198">
    <property type="protein sequence ID" value="GJT60419.1"/>
    <property type="molecule type" value="Genomic_DNA"/>
</dbReference>
<organism evidence="2 3">
    <name type="scientific">Tanacetum coccineum</name>
    <dbReference type="NCBI Taxonomy" id="301880"/>
    <lineage>
        <taxon>Eukaryota</taxon>
        <taxon>Viridiplantae</taxon>
        <taxon>Streptophyta</taxon>
        <taxon>Embryophyta</taxon>
        <taxon>Tracheophyta</taxon>
        <taxon>Spermatophyta</taxon>
        <taxon>Magnoliopsida</taxon>
        <taxon>eudicotyledons</taxon>
        <taxon>Gunneridae</taxon>
        <taxon>Pentapetalae</taxon>
        <taxon>asterids</taxon>
        <taxon>campanulids</taxon>
        <taxon>Asterales</taxon>
        <taxon>Asteraceae</taxon>
        <taxon>Asteroideae</taxon>
        <taxon>Anthemideae</taxon>
        <taxon>Anthemidinae</taxon>
        <taxon>Tanacetum</taxon>
    </lineage>
</organism>
<name>A0ABQ5FB64_9ASTR</name>
<gene>
    <name evidence="2" type="ORF">Tco_1003952</name>
</gene>
<dbReference type="Proteomes" id="UP001151760">
    <property type="component" value="Unassembled WGS sequence"/>
</dbReference>
<reference evidence="2" key="2">
    <citation type="submission" date="2022-01" db="EMBL/GenBank/DDBJ databases">
        <authorList>
            <person name="Yamashiro T."/>
            <person name="Shiraishi A."/>
            <person name="Satake H."/>
            <person name="Nakayama K."/>
        </authorList>
    </citation>
    <scope>NUCLEOTIDE SEQUENCE</scope>
</reference>
<protein>
    <submittedName>
        <fullName evidence="2">Uncharacterized protein</fullName>
    </submittedName>
</protein>
<reference evidence="2" key="1">
    <citation type="journal article" date="2022" name="Int. J. Mol. Sci.">
        <title>Draft Genome of Tanacetum Coccineum: Genomic Comparison of Closely Related Tanacetum-Family Plants.</title>
        <authorList>
            <person name="Yamashiro T."/>
            <person name="Shiraishi A."/>
            <person name="Nakayama K."/>
            <person name="Satake H."/>
        </authorList>
    </citation>
    <scope>NUCLEOTIDE SEQUENCE</scope>
</reference>
<evidence type="ECO:0000313" key="2">
    <source>
        <dbReference type="EMBL" id="GJT60419.1"/>
    </source>
</evidence>
<feature type="compositionally biased region" description="Basic and acidic residues" evidence="1">
    <location>
        <begin position="18"/>
        <end position="43"/>
    </location>
</feature>
<proteinExistence type="predicted"/>
<evidence type="ECO:0000313" key="3">
    <source>
        <dbReference type="Proteomes" id="UP001151760"/>
    </source>
</evidence>
<keyword evidence="3" id="KW-1185">Reference proteome</keyword>
<evidence type="ECO:0000256" key="1">
    <source>
        <dbReference type="SAM" id="MobiDB-lite"/>
    </source>
</evidence>
<comment type="caution">
    <text evidence="2">The sequence shown here is derived from an EMBL/GenBank/DDBJ whole genome shotgun (WGS) entry which is preliminary data.</text>
</comment>
<feature type="region of interest" description="Disordered" evidence="1">
    <location>
        <begin position="18"/>
        <end position="49"/>
    </location>
</feature>
<sequence length="95" mass="11166">MSPSGFIEVHQLPVKLDHLQEQGKRRLPPEENHYPRRSEESVRRGTTWHPSKPSVVLRTMRHITIIVHRNYEDRDFSIVSSNYIQQSHELVVVDG</sequence>